<organism evidence="1 2">
    <name type="scientific">Blastopirellula marina</name>
    <dbReference type="NCBI Taxonomy" id="124"/>
    <lineage>
        <taxon>Bacteria</taxon>
        <taxon>Pseudomonadati</taxon>
        <taxon>Planctomycetota</taxon>
        <taxon>Planctomycetia</taxon>
        <taxon>Pirellulales</taxon>
        <taxon>Pirellulaceae</taxon>
        <taxon>Blastopirellula</taxon>
    </lineage>
</organism>
<reference evidence="1 2" key="1">
    <citation type="submission" date="2018-02" db="EMBL/GenBank/DDBJ databases">
        <title>Comparative genomes isolates from brazilian mangrove.</title>
        <authorList>
            <person name="Araujo J.E."/>
            <person name="Taketani R.G."/>
            <person name="Silva M.C.P."/>
            <person name="Loureco M.V."/>
            <person name="Andreote F.D."/>
        </authorList>
    </citation>
    <scope>NUCLEOTIDE SEQUENCE [LARGE SCALE GENOMIC DNA]</scope>
    <source>
        <strain evidence="1 2">HEX-2 MGV</strain>
    </source>
</reference>
<evidence type="ECO:0008006" key="3">
    <source>
        <dbReference type="Google" id="ProtNLM"/>
    </source>
</evidence>
<comment type="caution">
    <text evidence="1">The sequence shown here is derived from an EMBL/GenBank/DDBJ whole genome shotgun (WGS) entry which is preliminary data.</text>
</comment>
<dbReference type="AlphaFoldDB" id="A0A2S8F2L7"/>
<evidence type="ECO:0000313" key="2">
    <source>
        <dbReference type="Proteomes" id="UP000240009"/>
    </source>
</evidence>
<sequence>MRASRVLPKLTFRIPNELTISDEDCRVIHVVGCDRLVRATSIKRSDDRLVLELLETDGVKVKVPFRNDRRSSQILSTCALRVDNKTPYSLLLELARGSLFRFRTLSNACLDAELDLLDVTKKHLQDATNYFARAAVAKEDPEESDALAAKSLSFSLKGLSHLEHVYATASFHALSKQSGERAFLRGIALTEPFSAEIKPLLTQSLNTILVEPNWKQCEAEVGQYDWSEVDATLDAVRDQGHATVLGPMFCLDRFATPDWLYLWENDFEEVLSSVTKYTQALIQHYRNRVDLWYCAAGLNAQTSLDLKEEQRLQVLLHIIQTVRTAGLRAPLLVSFAKPWGEYMTSRDRELAPIHFAEELVRARVGITGIGLELNFGELNPATYYRGFFDVVDLLDYWSLLGVPLFVTLSAPSSWRPDENALYDVNREKEPLERISRRTQREMVEHILPALLTHPQVQGVFWSQVSDTQPHRFPHAGLLDPRGRPKSAVTKMTQLIRTYFPENI</sequence>
<dbReference type="EMBL" id="PUIA01000069">
    <property type="protein sequence ID" value="PQO26164.1"/>
    <property type="molecule type" value="Genomic_DNA"/>
</dbReference>
<dbReference type="Gene3D" id="3.20.20.80">
    <property type="entry name" value="Glycosidases"/>
    <property type="match status" value="1"/>
</dbReference>
<dbReference type="Proteomes" id="UP000240009">
    <property type="component" value="Unassembled WGS sequence"/>
</dbReference>
<evidence type="ECO:0000313" key="1">
    <source>
        <dbReference type="EMBL" id="PQO26164.1"/>
    </source>
</evidence>
<dbReference type="InterPro" id="IPR017853">
    <property type="entry name" value="GH"/>
</dbReference>
<name>A0A2S8F2L7_9BACT</name>
<gene>
    <name evidence="1" type="ORF">C5Y96_22235</name>
</gene>
<accession>A0A2S8F2L7</accession>
<protein>
    <recommendedName>
        <fullName evidence="3">GH10 domain-containing protein</fullName>
    </recommendedName>
</protein>
<dbReference type="SUPFAM" id="SSF51445">
    <property type="entry name" value="(Trans)glycosidases"/>
    <property type="match status" value="1"/>
</dbReference>
<proteinExistence type="predicted"/>